<dbReference type="GO" id="GO:0003677">
    <property type="term" value="F:DNA binding"/>
    <property type="evidence" value="ECO:0007669"/>
    <property type="project" value="UniProtKB-UniRule"/>
</dbReference>
<proteinExistence type="predicted"/>
<protein>
    <submittedName>
        <fullName evidence="4">TetR/AcrR family transcriptional regulator</fullName>
    </submittedName>
</protein>
<dbReference type="InterPro" id="IPR050624">
    <property type="entry name" value="HTH-type_Tx_Regulator"/>
</dbReference>
<feature type="DNA-binding region" description="H-T-H motif" evidence="2">
    <location>
        <begin position="32"/>
        <end position="51"/>
    </location>
</feature>
<gene>
    <name evidence="4" type="ORF">IAA08_05065</name>
</gene>
<dbReference type="SUPFAM" id="SSF46689">
    <property type="entry name" value="Homeodomain-like"/>
    <property type="match status" value="1"/>
</dbReference>
<dbReference type="Pfam" id="PF14278">
    <property type="entry name" value="TetR_C_8"/>
    <property type="match status" value="1"/>
</dbReference>
<evidence type="ECO:0000313" key="4">
    <source>
        <dbReference type="EMBL" id="HIZ07288.1"/>
    </source>
</evidence>
<comment type="caution">
    <text evidence="4">The sequence shown here is derived from an EMBL/GenBank/DDBJ whole genome shotgun (WGS) entry which is preliminary data.</text>
</comment>
<feature type="domain" description="HTH tetR-type" evidence="3">
    <location>
        <begin position="9"/>
        <end position="69"/>
    </location>
</feature>
<dbReference type="Proteomes" id="UP000824024">
    <property type="component" value="Unassembled WGS sequence"/>
</dbReference>
<dbReference type="AlphaFoldDB" id="A0A9D2IGA6"/>
<keyword evidence="1 2" id="KW-0238">DNA-binding</keyword>
<sequence length="190" mass="22072">MGKKTAVSEATKQALQKAFWELYKNKSIEKISIREITERAGYNRGTFYLYYKDVYDMLEQSENQLIRRIYDSGLLPDGKNVSYDTNQLIAWILNIYQENFEKFKILLGTHGDPRFTKTLQGIMKKELACTLKTPEDINPAAANYYIEFVVSGILAVIVKWFSEGEQFPLDEFIRSMIHMLSPLSNVQFIE</sequence>
<accession>A0A9D2IGA6</accession>
<dbReference type="InterPro" id="IPR039532">
    <property type="entry name" value="TetR_C_Firmicutes"/>
</dbReference>
<dbReference type="Pfam" id="PF00440">
    <property type="entry name" value="TetR_N"/>
    <property type="match status" value="1"/>
</dbReference>
<reference evidence="4" key="2">
    <citation type="submission" date="2021-04" db="EMBL/GenBank/DDBJ databases">
        <authorList>
            <person name="Gilroy R."/>
        </authorList>
    </citation>
    <scope>NUCLEOTIDE SEQUENCE</scope>
    <source>
        <strain evidence="4">CHK192-9172</strain>
    </source>
</reference>
<dbReference type="Gene3D" id="1.10.357.10">
    <property type="entry name" value="Tetracycline Repressor, domain 2"/>
    <property type="match status" value="1"/>
</dbReference>
<organism evidence="4 5">
    <name type="scientific">Candidatus Eubacterium avistercoris</name>
    <dbReference type="NCBI Taxonomy" id="2838567"/>
    <lineage>
        <taxon>Bacteria</taxon>
        <taxon>Bacillati</taxon>
        <taxon>Bacillota</taxon>
        <taxon>Clostridia</taxon>
        <taxon>Eubacteriales</taxon>
        <taxon>Eubacteriaceae</taxon>
        <taxon>Eubacterium</taxon>
    </lineage>
</organism>
<dbReference type="PANTHER" id="PTHR43479:SF11">
    <property type="entry name" value="ACREF_ENVCD OPERON REPRESSOR-RELATED"/>
    <property type="match status" value="1"/>
</dbReference>
<evidence type="ECO:0000259" key="3">
    <source>
        <dbReference type="PROSITE" id="PS50977"/>
    </source>
</evidence>
<dbReference type="InterPro" id="IPR001647">
    <property type="entry name" value="HTH_TetR"/>
</dbReference>
<name>A0A9D2IGA6_9FIRM</name>
<evidence type="ECO:0000313" key="5">
    <source>
        <dbReference type="Proteomes" id="UP000824024"/>
    </source>
</evidence>
<dbReference type="PANTHER" id="PTHR43479">
    <property type="entry name" value="ACREF/ENVCD OPERON REPRESSOR-RELATED"/>
    <property type="match status" value="1"/>
</dbReference>
<dbReference type="PROSITE" id="PS50977">
    <property type="entry name" value="HTH_TETR_2"/>
    <property type="match status" value="1"/>
</dbReference>
<reference evidence="4" key="1">
    <citation type="journal article" date="2021" name="PeerJ">
        <title>Extensive microbial diversity within the chicken gut microbiome revealed by metagenomics and culture.</title>
        <authorList>
            <person name="Gilroy R."/>
            <person name="Ravi A."/>
            <person name="Getino M."/>
            <person name="Pursley I."/>
            <person name="Horton D.L."/>
            <person name="Alikhan N.F."/>
            <person name="Baker D."/>
            <person name="Gharbi K."/>
            <person name="Hall N."/>
            <person name="Watson M."/>
            <person name="Adriaenssens E.M."/>
            <person name="Foster-Nyarko E."/>
            <person name="Jarju S."/>
            <person name="Secka A."/>
            <person name="Antonio M."/>
            <person name="Oren A."/>
            <person name="Chaudhuri R.R."/>
            <person name="La Ragione R."/>
            <person name="Hildebrand F."/>
            <person name="Pallen M.J."/>
        </authorList>
    </citation>
    <scope>NUCLEOTIDE SEQUENCE</scope>
    <source>
        <strain evidence="4">CHK192-9172</strain>
    </source>
</reference>
<dbReference type="InterPro" id="IPR009057">
    <property type="entry name" value="Homeodomain-like_sf"/>
</dbReference>
<evidence type="ECO:0000256" key="1">
    <source>
        <dbReference type="ARBA" id="ARBA00023125"/>
    </source>
</evidence>
<evidence type="ECO:0000256" key="2">
    <source>
        <dbReference type="PROSITE-ProRule" id="PRU00335"/>
    </source>
</evidence>
<dbReference type="EMBL" id="DXCH01000142">
    <property type="protein sequence ID" value="HIZ07288.1"/>
    <property type="molecule type" value="Genomic_DNA"/>
</dbReference>